<dbReference type="EMBL" id="CP091508">
    <property type="protein sequence ID" value="UOO81836.1"/>
    <property type="molecule type" value="Genomic_DNA"/>
</dbReference>
<keyword evidence="1" id="KW-0805">Transcription regulation</keyword>
<protein>
    <submittedName>
        <fullName evidence="5">AraC family transcriptional regulator</fullName>
    </submittedName>
</protein>
<accession>A0ABY4DSI7</accession>
<keyword evidence="6" id="KW-1185">Reference proteome</keyword>
<reference evidence="5 6" key="1">
    <citation type="journal article" date="2022" name="Res Sq">
        <title>Evolution of multicellular longitudinally dividing oral cavity symbionts (Neisseriaceae).</title>
        <authorList>
            <person name="Nyongesa S."/>
            <person name="Weber P."/>
            <person name="Bernet E."/>
            <person name="Pullido F."/>
            <person name="Nieckarz M."/>
            <person name="Delaby M."/>
            <person name="Nieves C."/>
            <person name="Viehboeck T."/>
            <person name="Krause N."/>
            <person name="Rivera-Millot A."/>
            <person name="Nakamura A."/>
            <person name="Vischer N."/>
            <person name="VanNieuwenhze M."/>
            <person name="Brun Y."/>
            <person name="Cava F."/>
            <person name="Bulgheresi S."/>
            <person name="Veyrier F."/>
        </authorList>
    </citation>
    <scope>NUCLEOTIDE SEQUENCE [LARGE SCALE GENOMIC DNA]</scope>
    <source>
        <strain evidence="5 6">CCUG 63373m</strain>
    </source>
</reference>
<dbReference type="InterPro" id="IPR018062">
    <property type="entry name" value="HTH_AraC-typ_CS"/>
</dbReference>
<dbReference type="InterPro" id="IPR032783">
    <property type="entry name" value="AraC_lig"/>
</dbReference>
<dbReference type="Proteomes" id="UP000829817">
    <property type="component" value="Chromosome"/>
</dbReference>
<evidence type="ECO:0000256" key="3">
    <source>
        <dbReference type="ARBA" id="ARBA00023163"/>
    </source>
</evidence>
<dbReference type="RefSeq" id="WP_244785099.1">
    <property type="nucleotide sequence ID" value="NZ_CP091508.1"/>
</dbReference>
<dbReference type="Pfam" id="PF12833">
    <property type="entry name" value="HTH_18"/>
    <property type="match status" value="1"/>
</dbReference>
<sequence length="327" mass="36509">MSNILDKLLEYAQVSAAIDTQCMVSGRWQLRHPETERRAYVHIVTSGTGVLQLPDAPPQRLYAGDLVFLPGGGEHCISDYNGSGEAAPVSFCRRGPWTLKSNTSGREDLGMLCGRFDYRLPGSLLDDLLQGYPPVVIVPWQDLPQLRAWVGLLQLEMQTAEDEAEGAYSVVNGLAQALLVWLVRYCWQQPQWQNPPPGLLRGQQDARLRPLLAAVMADPAGAWTVETMAEQVHLSRAQFMRVFQAAMAQSPHQFVMQTRLRQAAVYLRNRTDSVLQIALATGFQTESHFARLFKQHYGATPRQYRMQAASLGKTSPPAAEVWMDFAI</sequence>
<feature type="domain" description="HTH araC/xylS-type" evidence="4">
    <location>
        <begin position="206"/>
        <end position="307"/>
    </location>
</feature>
<dbReference type="SMART" id="SM00342">
    <property type="entry name" value="HTH_ARAC"/>
    <property type="match status" value="1"/>
</dbReference>
<dbReference type="PRINTS" id="PR00032">
    <property type="entry name" value="HTHARAC"/>
</dbReference>
<dbReference type="PROSITE" id="PS01124">
    <property type="entry name" value="HTH_ARAC_FAMILY_2"/>
    <property type="match status" value="1"/>
</dbReference>
<keyword evidence="2" id="KW-0238">DNA-binding</keyword>
<evidence type="ECO:0000256" key="2">
    <source>
        <dbReference type="ARBA" id="ARBA00023125"/>
    </source>
</evidence>
<name>A0ABY4DSI7_9NEIS</name>
<dbReference type="Gene3D" id="1.10.10.60">
    <property type="entry name" value="Homeodomain-like"/>
    <property type="match status" value="2"/>
</dbReference>
<dbReference type="PANTHER" id="PTHR46796:SF13">
    <property type="entry name" value="HTH-TYPE TRANSCRIPTIONAL ACTIVATOR RHAS"/>
    <property type="match status" value="1"/>
</dbReference>
<dbReference type="InterPro" id="IPR018060">
    <property type="entry name" value="HTH_AraC"/>
</dbReference>
<organism evidence="5 6">
    <name type="scientific">Uruburuella testudinis</name>
    <dbReference type="NCBI Taxonomy" id="1282863"/>
    <lineage>
        <taxon>Bacteria</taxon>
        <taxon>Pseudomonadati</taxon>
        <taxon>Pseudomonadota</taxon>
        <taxon>Betaproteobacteria</taxon>
        <taxon>Neisseriales</taxon>
        <taxon>Neisseriaceae</taxon>
        <taxon>Uruburuella</taxon>
    </lineage>
</organism>
<dbReference type="PROSITE" id="PS00041">
    <property type="entry name" value="HTH_ARAC_FAMILY_1"/>
    <property type="match status" value="1"/>
</dbReference>
<dbReference type="SUPFAM" id="SSF51182">
    <property type="entry name" value="RmlC-like cupins"/>
    <property type="match status" value="1"/>
</dbReference>
<dbReference type="Pfam" id="PF12852">
    <property type="entry name" value="Cupin_6"/>
    <property type="match status" value="1"/>
</dbReference>
<dbReference type="InterPro" id="IPR011051">
    <property type="entry name" value="RmlC_Cupin_sf"/>
</dbReference>
<evidence type="ECO:0000259" key="4">
    <source>
        <dbReference type="PROSITE" id="PS01124"/>
    </source>
</evidence>
<dbReference type="SUPFAM" id="SSF46689">
    <property type="entry name" value="Homeodomain-like"/>
    <property type="match status" value="2"/>
</dbReference>
<evidence type="ECO:0000256" key="1">
    <source>
        <dbReference type="ARBA" id="ARBA00023015"/>
    </source>
</evidence>
<dbReference type="InterPro" id="IPR050204">
    <property type="entry name" value="AraC_XylS_family_regulators"/>
</dbReference>
<proteinExistence type="predicted"/>
<evidence type="ECO:0000313" key="5">
    <source>
        <dbReference type="EMBL" id="UOO81836.1"/>
    </source>
</evidence>
<dbReference type="InterPro" id="IPR009057">
    <property type="entry name" value="Homeodomain-like_sf"/>
</dbReference>
<dbReference type="PANTHER" id="PTHR46796">
    <property type="entry name" value="HTH-TYPE TRANSCRIPTIONAL ACTIVATOR RHAS-RELATED"/>
    <property type="match status" value="1"/>
</dbReference>
<evidence type="ECO:0000313" key="6">
    <source>
        <dbReference type="Proteomes" id="UP000829817"/>
    </source>
</evidence>
<dbReference type="InterPro" id="IPR020449">
    <property type="entry name" value="Tscrpt_reg_AraC-type_HTH"/>
</dbReference>
<gene>
    <name evidence="5" type="ORF">LVJ83_13175</name>
</gene>
<keyword evidence="3" id="KW-0804">Transcription</keyword>